<dbReference type="RefSeq" id="WP_273737481.1">
    <property type="nucleotide sequence ID" value="NZ_JAQIVI010000080.1"/>
</dbReference>
<evidence type="ECO:0000313" key="2">
    <source>
        <dbReference type="EMBL" id="MFC6764412.1"/>
    </source>
</evidence>
<reference evidence="2 3" key="1">
    <citation type="journal article" date="2019" name="Int. J. Syst. Evol. Microbiol.">
        <title>The Global Catalogue of Microorganisms (GCM) 10K type strain sequencing project: providing services to taxonomists for standard genome sequencing and annotation.</title>
        <authorList>
            <consortium name="The Broad Institute Genomics Platform"/>
            <consortium name="The Broad Institute Genome Sequencing Center for Infectious Disease"/>
            <person name="Wu L."/>
            <person name="Ma J."/>
        </authorList>
    </citation>
    <scope>NUCLEOTIDE SEQUENCE [LARGE SCALE GENOMIC DNA]</scope>
    <source>
        <strain evidence="2 3">LMG 29247</strain>
    </source>
</reference>
<dbReference type="SUPFAM" id="SSF52413">
    <property type="entry name" value="UDP-glucose/GDP-mannose dehydrogenase C-terminal domain"/>
    <property type="match status" value="1"/>
</dbReference>
<dbReference type="AlphaFoldDB" id="A0ABD5SLC0"/>
<name>A0ABD5SLC0_9EURY</name>
<dbReference type="InterPro" id="IPR036220">
    <property type="entry name" value="UDP-Glc/GDP-Man_DH_C_sf"/>
</dbReference>
<feature type="domain" description="UDP-glucose/GDP-mannose dehydrogenase C-terminal" evidence="1">
    <location>
        <begin position="3"/>
        <end position="45"/>
    </location>
</feature>
<evidence type="ECO:0000313" key="3">
    <source>
        <dbReference type="Proteomes" id="UP001596383"/>
    </source>
</evidence>
<evidence type="ECO:0000259" key="1">
    <source>
        <dbReference type="Pfam" id="PF03720"/>
    </source>
</evidence>
<protein>
    <submittedName>
        <fullName evidence="2">UDP binding domain-containing protein</fullName>
    </submittedName>
</protein>
<proteinExistence type="predicted"/>
<dbReference type="Pfam" id="PF03720">
    <property type="entry name" value="UDPG_MGDP_dh_C"/>
    <property type="match status" value="1"/>
</dbReference>
<dbReference type="Gene3D" id="3.40.50.720">
    <property type="entry name" value="NAD(P)-binding Rossmann-like Domain"/>
    <property type="match status" value="1"/>
</dbReference>
<feature type="non-terminal residue" evidence="2">
    <location>
        <position position="1"/>
    </location>
</feature>
<dbReference type="InterPro" id="IPR014027">
    <property type="entry name" value="UDP-Glc/GDP-Man_DH_C"/>
</dbReference>
<gene>
    <name evidence="2" type="ORF">ACFQE6_04995</name>
</gene>
<comment type="caution">
    <text evidence="2">The sequence shown here is derived from an EMBL/GenBank/DDBJ whole genome shotgun (WGS) entry which is preliminary data.</text>
</comment>
<accession>A0ABD5SLC0</accession>
<dbReference type="EMBL" id="JBHSWV010000080">
    <property type="protein sequence ID" value="MFC6764412.1"/>
    <property type="molecule type" value="Genomic_DNA"/>
</dbReference>
<sequence length="57" mass="6101">ASAAAALDGSDGAVVVTDWDEFAALDEAFDTMANPVVVDGRRIIERREGITYDGLTW</sequence>
<organism evidence="2 3">
    <name type="scientific">Natrinema soli</name>
    <dbReference type="NCBI Taxonomy" id="1930624"/>
    <lineage>
        <taxon>Archaea</taxon>
        <taxon>Methanobacteriati</taxon>
        <taxon>Methanobacteriota</taxon>
        <taxon>Stenosarchaea group</taxon>
        <taxon>Halobacteria</taxon>
        <taxon>Halobacteriales</taxon>
        <taxon>Natrialbaceae</taxon>
        <taxon>Natrinema</taxon>
    </lineage>
</organism>
<keyword evidence="3" id="KW-1185">Reference proteome</keyword>
<dbReference type="Proteomes" id="UP001596383">
    <property type="component" value="Unassembled WGS sequence"/>
</dbReference>